<dbReference type="GO" id="GO:0005829">
    <property type="term" value="C:cytosol"/>
    <property type="evidence" value="ECO:0007669"/>
    <property type="project" value="TreeGrafter"/>
</dbReference>
<organism evidence="7 8">
    <name type="scientific">Geobacillus thermodenitrificans (strain NG80-2)</name>
    <dbReference type="NCBI Taxonomy" id="420246"/>
    <lineage>
        <taxon>Bacteria</taxon>
        <taxon>Bacillati</taxon>
        <taxon>Bacillota</taxon>
        <taxon>Bacilli</taxon>
        <taxon>Bacillales</taxon>
        <taxon>Anoxybacillaceae</taxon>
        <taxon>Geobacillus</taxon>
    </lineage>
</organism>
<evidence type="ECO:0000256" key="1">
    <source>
        <dbReference type="ARBA" id="ARBA00023015"/>
    </source>
</evidence>
<dbReference type="EMBL" id="CP000557">
    <property type="protein sequence ID" value="ABO68507.1"/>
    <property type="molecule type" value="Genomic_DNA"/>
</dbReference>
<evidence type="ECO:0000313" key="7">
    <source>
        <dbReference type="EMBL" id="ABO68507.1"/>
    </source>
</evidence>
<dbReference type="PANTHER" id="PTHR24567:SF26">
    <property type="entry name" value="REGULATORY PROTEIN YEIL"/>
    <property type="match status" value="1"/>
</dbReference>
<evidence type="ECO:0000259" key="6">
    <source>
        <dbReference type="PROSITE" id="PS51063"/>
    </source>
</evidence>
<evidence type="ECO:0000256" key="2">
    <source>
        <dbReference type="ARBA" id="ARBA00023125"/>
    </source>
</evidence>
<dbReference type="PROSITE" id="PS51063">
    <property type="entry name" value="HTH_CRP_2"/>
    <property type="match status" value="1"/>
</dbReference>
<name>A4IT53_GEOTN</name>
<evidence type="ECO:0000259" key="5">
    <source>
        <dbReference type="PROSITE" id="PS50042"/>
    </source>
</evidence>
<keyword evidence="2" id="KW-0238">DNA-binding</keyword>
<dbReference type="GO" id="GO:0003700">
    <property type="term" value="F:DNA-binding transcription factor activity"/>
    <property type="evidence" value="ECO:0007669"/>
    <property type="project" value="TreeGrafter"/>
</dbReference>
<proteinExistence type="predicted"/>
<dbReference type="InterPro" id="IPR014710">
    <property type="entry name" value="RmlC-like_jellyroll"/>
</dbReference>
<dbReference type="eggNOG" id="COG0664">
    <property type="taxonomic scope" value="Bacteria"/>
</dbReference>
<dbReference type="HOGENOM" id="CLU_075053_3_2_9"/>
<reference evidence="7 8" key="1">
    <citation type="journal article" date="2007" name="Proc. Natl. Acad. Sci. U.S.A.">
        <title>Genome and proteome of long-chain alkane degrading Geobacillus thermodenitrificans NG80-2 isolated from a deep-subsurface oil reservoir.</title>
        <authorList>
            <person name="Feng L."/>
            <person name="Wang W."/>
            <person name="Cheng J."/>
            <person name="Ren Y."/>
            <person name="Zhao G."/>
            <person name="Gao C."/>
            <person name="Tang Y."/>
            <person name="Liu X."/>
            <person name="Han W."/>
            <person name="Peng X."/>
            <person name="Liu R."/>
            <person name="Wang L."/>
        </authorList>
    </citation>
    <scope>NUCLEOTIDE SEQUENCE [LARGE SCALE GENOMIC DNA]</scope>
    <source>
        <strain evidence="7 8">NG80-2</strain>
    </source>
</reference>
<dbReference type="PROSITE" id="PS50042">
    <property type="entry name" value="CNMP_BINDING_3"/>
    <property type="match status" value="1"/>
</dbReference>
<dbReference type="Gene3D" id="2.60.120.10">
    <property type="entry name" value="Jelly Rolls"/>
    <property type="match status" value="1"/>
</dbReference>
<dbReference type="InterPro" id="IPR018490">
    <property type="entry name" value="cNMP-bd_dom_sf"/>
</dbReference>
<evidence type="ECO:0008006" key="9">
    <source>
        <dbReference type="Google" id="ProtNLM"/>
    </source>
</evidence>
<keyword evidence="3" id="KW-0010">Activator</keyword>
<dbReference type="SUPFAM" id="SSF51206">
    <property type="entry name" value="cAMP-binding domain-like"/>
    <property type="match status" value="1"/>
</dbReference>
<dbReference type="InterPro" id="IPR000595">
    <property type="entry name" value="cNMP-bd_dom"/>
</dbReference>
<dbReference type="SMART" id="SM00419">
    <property type="entry name" value="HTH_CRP"/>
    <property type="match status" value="1"/>
</dbReference>
<feature type="domain" description="Cyclic nucleotide-binding" evidence="5">
    <location>
        <begin position="20"/>
        <end position="121"/>
    </location>
</feature>
<dbReference type="Pfam" id="PF13545">
    <property type="entry name" value="HTH_Crp_2"/>
    <property type="match status" value="1"/>
</dbReference>
<sequence>MISPFETDVKWESFLHYGKRQFVKSRTVIYNQGSIDDGFYYLHKGLVKIVTTTPKGRDRLLNIVVPGQLMGIQIMDGQIHFTTAIAVRNSVIYHFSREQFAKLLMEYPDILTLMIQTLNQKMQILLRTINMKAFSSEEQIAFLLLNICDEFKNHEAPLTQQDLAHCTGLTRITVYKILKKWKEEGIIEIQNRKFLIKRLDLLRKVAQGTSQ</sequence>
<dbReference type="InterPro" id="IPR012318">
    <property type="entry name" value="HTH_CRP"/>
</dbReference>
<dbReference type="KEGG" id="gtn:GTNG_3162"/>
<gene>
    <name evidence="7" type="ordered locus">GTNG_3162</name>
</gene>
<dbReference type="CDD" id="cd00038">
    <property type="entry name" value="CAP_ED"/>
    <property type="match status" value="1"/>
</dbReference>
<dbReference type="GO" id="GO:0003677">
    <property type="term" value="F:DNA binding"/>
    <property type="evidence" value="ECO:0007669"/>
    <property type="project" value="UniProtKB-KW"/>
</dbReference>
<accession>A4IT53</accession>
<evidence type="ECO:0000256" key="4">
    <source>
        <dbReference type="ARBA" id="ARBA00023163"/>
    </source>
</evidence>
<evidence type="ECO:0000256" key="3">
    <source>
        <dbReference type="ARBA" id="ARBA00023159"/>
    </source>
</evidence>
<dbReference type="RefSeq" id="WP_011888291.1">
    <property type="nucleotide sequence ID" value="NC_009328.1"/>
</dbReference>
<evidence type="ECO:0000313" key="8">
    <source>
        <dbReference type="Proteomes" id="UP000001578"/>
    </source>
</evidence>
<dbReference type="SUPFAM" id="SSF46785">
    <property type="entry name" value="Winged helix' DNA-binding domain"/>
    <property type="match status" value="1"/>
</dbReference>
<dbReference type="SMART" id="SM00100">
    <property type="entry name" value="cNMP"/>
    <property type="match status" value="1"/>
</dbReference>
<dbReference type="InterPro" id="IPR050397">
    <property type="entry name" value="Env_Response_Regulators"/>
</dbReference>
<protein>
    <recommendedName>
        <fullName evidence="9">Transcriptional regulator</fullName>
    </recommendedName>
</protein>
<dbReference type="AlphaFoldDB" id="A4IT53"/>
<feature type="domain" description="HTH crp-type" evidence="6">
    <location>
        <begin position="134"/>
        <end position="200"/>
    </location>
</feature>
<dbReference type="Pfam" id="PF00027">
    <property type="entry name" value="cNMP_binding"/>
    <property type="match status" value="1"/>
</dbReference>
<dbReference type="InterPro" id="IPR036390">
    <property type="entry name" value="WH_DNA-bd_sf"/>
</dbReference>
<keyword evidence="1" id="KW-0805">Transcription regulation</keyword>
<dbReference type="PANTHER" id="PTHR24567">
    <property type="entry name" value="CRP FAMILY TRANSCRIPTIONAL REGULATORY PROTEIN"/>
    <property type="match status" value="1"/>
</dbReference>
<dbReference type="Proteomes" id="UP000001578">
    <property type="component" value="Chromosome"/>
</dbReference>
<keyword evidence="4" id="KW-0804">Transcription</keyword>